<dbReference type="PANTHER" id="PTHR38042:SF1">
    <property type="entry name" value="UROPORPHYRINOGEN-III SYNTHASE, CHLOROPLASTIC"/>
    <property type="match status" value="1"/>
</dbReference>
<dbReference type="PANTHER" id="PTHR38042">
    <property type="entry name" value="UROPORPHYRINOGEN-III SYNTHASE, CHLOROPLASTIC"/>
    <property type="match status" value="1"/>
</dbReference>
<evidence type="ECO:0000256" key="1">
    <source>
        <dbReference type="ARBA" id="ARBA00004772"/>
    </source>
</evidence>
<comment type="catalytic activity">
    <reaction evidence="8">
        <text>hydroxymethylbilane = uroporphyrinogen III + H2O</text>
        <dbReference type="Rhea" id="RHEA:18965"/>
        <dbReference type="ChEBI" id="CHEBI:15377"/>
        <dbReference type="ChEBI" id="CHEBI:57308"/>
        <dbReference type="ChEBI" id="CHEBI:57845"/>
        <dbReference type="EC" id="4.2.1.75"/>
    </reaction>
</comment>
<dbReference type="CDD" id="cd06578">
    <property type="entry name" value="HemD"/>
    <property type="match status" value="1"/>
</dbReference>
<dbReference type="InterPro" id="IPR039793">
    <property type="entry name" value="UROS/Hem4"/>
</dbReference>
<evidence type="ECO:0000256" key="5">
    <source>
        <dbReference type="ARBA" id="ARBA00023244"/>
    </source>
</evidence>
<evidence type="ECO:0000256" key="6">
    <source>
        <dbReference type="ARBA" id="ARBA00031702"/>
    </source>
</evidence>
<dbReference type="GO" id="GO:0004852">
    <property type="term" value="F:uroporphyrinogen-III synthase activity"/>
    <property type="evidence" value="ECO:0007669"/>
    <property type="project" value="UniProtKB-EC"/>
</dbReference>
<dbReference type="SUPFAM" id="SSF69618">
    <property type="entry name" value="HemD-like"/>
    <property type="match status" value="1"/>
</dbReference>
<feature type="domain" description="Tetrapyrrole biosynthesis uroporphyrinogen III synthase" evidence="9">
    <location>
        <begin position="17"/>
        <end position="205"/>
    </location>
</feature>
<evidence type="ECO:0000256" key="3">
    <source>
        <dbReference type="ARBA" id="ARBA00013109"/>
    </source>
</evidence>
<protein>
    <recommendedName>
        <fullName evidence="3">uroporphyrinogen-III synthase</fullName>
        <ecNumber evidence="3">4.2.1.75</ecNumber>
    </recommendedName>
    <alternativeName>
        <fullName evidence="7">Hydroxymethylbilane hydrolyase [cyclizing]</fullName>
    </alternativeName>
    <alternativeName>
        <fullName evidence="6">Uroporphyrinogen-III cosynthase</fullName>
    </alternativeName>
</protein>
<dbReference type="EMBL" id="FPHN01000110">
    <property type="protein sequence ID" value="SFV60162.1"/>
    <property type="molecule type" value="Genomic_DNA"/>
</dbReference>
<evidence type="ECO:0000313" key="10">
    <source>
        <dbReference type="EMBL" id="SFV60162.1"/>
    </source>
</evidence>
<dbReference type="GO" id="GO:0006780">
    <property type="term" value="P:uroporphyrinogen III biosynthetic process"/>
    <property type="evidence" value="ECO:0007669"/>
    <property type="project" value="InterPro"/>
</dbReference>
<comment type="pathway">
    <text evidence="1">Porphyrin-containing compound metabolism; protoporphyrin-IX biosynthesis; coproporphyrinogen-III from 5-aminolevulinate: step 3/4.</text>
</comment>
<evidence type="ECO:0000256" key="8">
    <source>
        <dbReference type="ARBA" id="ARBA00048617"/>
    </source>
</evidence>
<sequence>MKKSNIYLLSPLKKEETLSLPMISFSLIDKAIDFSVCDTLMFTSKQAVVSADKLDKSWKNYPSIAIGKATKQKIEELGGTVLYTPKEFYGEALSKDIQKYFSDKRVLYLRPKVVSFDSKAYLSNGGIQLNEQVIYETSCVKYLKMDKPKKNAIIIFTSPSTIKCFFENFEWDISYIAVLIGKATQEHLPKECKFVVSNEPLINSCIEKALEIEKNRANS</sequence>
<dbReference type="Gene3D" id="3.40.50.10090">
    <property type="match status" value="2"/>
</dbReference>
<evidence type="ECO:0000256" key="2">
    <source>
        <dbReference type="ARBA" id="ARBA00008133"/>
    </source>
</evidence>
<reference evidence="10" key="1">
    <citation type="submission" date="2016-10" db="EMBL/GenBank/DDBJ databases">
        <authorList>
            <person name="de Groot N.N."/>
        </authorList>
    </citation>
    <scope>NUCLEOTIDE SEQUENCE</scope>
</reference>
<dbReference type="EC" id="4.2.1.75" evidence="3"/>
<accession>A0A1W1C365</accession>
<proteinExistence type="inferred from homology"/>
<name>A0A1W1C365_9ZZZZ</name>
<dbReference type="Pfam" id="PF02602">
    <property type="entry name" value="HEM4"/>
    <property type="match status" value="1"/>
</dbReference>
<comment type="similarity">
    <text evidence="2">Belongs to the uroporphyrinogen-III synthase family.</text>
</comment>
<evidence type="ECO:0000259" key="9">
    <source>
        <dbReference type="Pfam" id="PF02602"/>
    </source>
</evidence>
<evidence type="ECO:0000256" key="4">
    <source>
        <dbReference type="ARBA" id="ARBA00023239"/>
    </source>
</evidence>
<evidence type="ECO:0000256" key="7">
    <source>
        <dbReference type="ARBA" id="ARBA00032649"/>
    </source>
</evidence>
<dbReference type="InterPro" id="IPR003754">
    <property type="entry name" value="4pyrrol_synth_uPrphyn_synth"/>
</dbReference>
<organism evidence="10">
    <name type="scientific">hydrothermal vent metagenome</name>
    <dbReference type="NCBI Taxonomy" id="652676"/>
    <lineage>
        <taxon>unclassified sequences</taxon>
        <taxon>metagenomes</taxon>
        <taxon>ecological metagenomes</taxon>
    </lineage>
</organism>
<keyword evidence="5" id="KW-0627">Porphyrin biosynthesis</keyword>
<dbReference type="InterPro" id="IPR036108">
    <property type="entry name" value="4pyrrol_syn_uPrphyn_synt_sf"/>
</dbReference>
<dbReference type="AlphaFoldDB" id="A0A1W1C365"/>
<keyword evidence="4 10" id="KW-0456">Lyase</keyword>
<gene>
    <name evidence="10" type="ORF">MNB_SV-14-692</name>
</gene>